<feature type="compositionally biased region" description="Low complexity" evidence="1">
    <location>
        <begin position="76"/>
        <end position="92"/>
    </location>
</feature>
<comment type="caution">
    <text evidence="2">The sequence shown here is derived from an EMBL/GenBank/DDBJ whole genome shotgun (WGS) entry which is preliminary data.</text>
</comment>
<reference evidence="2 3" key="1">
    <citation type="submission" date="2020-04" db="EMBL/GenBank/DDBJ databases">
        <authorList>
            <person name="Laetsch R D."/>
            <person name="Stevens L."/>
            <person name="Kumar S."/>
            <person name="Blaxter L. M."/>
        </authorList>
    </citation>
    <scope>NUCLEOTIDE SEQUENCE [LARGE SCALE GENOMIC DNA]</scope>
</reference>
<feature type="region of interest" description="Disordered" evidence="1">
    <location>
        <begin position="279"/>
        <end position="306"/>
    </location>
</feature>
<dbReference type="OrthoDB" id="5815347at2759"/>
<dbReference type="AlphaFoldDB" id="A0A8S1F6B2"/>
<proteinExistence type="predicted"/>
<feature type="region of interest" description="Disordered" evidence="1">
    <location>
        <begin position="234"/>
        <end position="254"/>
    </location>
</feature>
<feature type="region of interest" description="Disordered" evidence="1">
    <location>
        <begin position="59"/>
        <end position="120"/>
    </location>
</feature>
<evidence type="ECO:0000313" key="2">
    <source>
        <dbReference type="EMBL" id="CAB3407372.1"/>
    </source>
</evidence>
<organism evidence="2 3">
    <name type="scientific">Caenorhabditis bovis</name>
    <dbReference type="NCBI Taxonomy" id="2654633"/>
    <lineage>
        <taxon>Eukaryota</taxon>
        <taxon>Metazoa</taxon>
        <taxon>Ecdysozoa</taxon>
        <taxon>Nematoda</taxon>
        <taxon>Chromadorea</taxon>
        <taxon>Rhabditida</taxon>
        <taxon>Rhabditina</taxon>
        <taxon>Rhabditomorpha</taxon>
        <taxon>Rhabditoidea</taxon>
        <taxon>Rhabditidae</taxon>
        <taxon>Peloderinae</taxon>
        <taxon>Caenorhabditis</taxon>
    </lineage>
</organism>
<dbReference type="Proteomes" id="UP000494206">
    <property type="component" value="Unassembled WGS sequence"/>
</dbReference>
<evidence type="ECO:0000313" key="3">
    <source>
        <dbReference type="Proteomes" id="UP000494206"/>
    </source>
</evidence>
<evidence type="ECO:0000256" key="1">
    <source>
        <dbReference type="SAM" id="MobiDB-lite"/>
    </source>
</evidence>
<name>A0A8S1F6B2_9PELO</name>
<sequence>MNRIRGVLPWRKSKYNGDSDYCTSSETSRALSDSQFILRPNTVLLSSYSNATNYYALDSTESVPPRNKNDGGGGNSTISSRSSRRSTISSTTMKSVEMTLSESADDEEESTIKGTPLRNVPMLPTLTSIKHLMTQTPIDDMETLDEITFDDVDDDDDLLPPPLPCGQNREFKNSTFRSFPFSYRINDSEMGELFARLGMDEPSTSSSVDQTTVRKRLHIKEPDFKIYYHDESFFSSPSSSNSPPPKPVLSRAESAPRSILKNCSSFPVYEEIYGDHLSPPPVDIRPKLPDRPPTVLSPTTTTTTSRYAHRLPSIRRKKKLPSLHHSTSFASYFRRRK</sequence>
<protein>
    <submittedName>
        <fullName evidence="2">Uncharacterized protein</fullName>
    </submittedName>
</protein>
<accession>A0A8S1F6B2</accession>
<dbReference type="EMBL" id="CADEPM010000006">
    <property type="protein sequence ID" value="CAB3407372.1"/>
    <property type="molecule type" value="Genomic_DNA"/>
</dbReference>
<keyword evidence="3" id="KW-1185">Reference proteome</keyword>
<gene>
    <name evidence="2" type="ORF">CBOVIS_LOCUS9312</name>
</gene>